<feature type="domain" description="JmjC" evidence="3">
    <location>
        <begin position="393"/>
        <end position="579"/>
    </location>
</feature>
<proteinExistence type="predicted"/>
<comment type="catalytic activity">
    <reaction evidence="1">
        <text>[protein]-peptidylproline (omega=180) = [protein]-peptidylproline (omega=0)</text>
        <dbReference type="Rhea" id="RHEA:16237"/>
        <dbReference type="Rhea" id="RHEA-COMP:10747"/>
        <dbReference type="Rhea" id="RHEA-COMP:10748"/>
        <dbReference type="ChEBI" id="CHEBI:83833"/>
        <dbReference type="ChEBI" id="CHEBI:83834"/>
        <dbReference type="EC" id="5.2.1.8"/>
    </reaction>
</comment>
<evidence type="ECO:0000256" key="1">
    <source>
        <dbReference type="PROSITE-ProRule" id="PRU00277"/>
    </source>
</evidence>
<gene>
    <name evidence="4" type="ORF">AURANDRAFT_72681</name>
</gene>
<dbReference type="OrthoDB" id="415358at2759"/>
<keyword evidence="1" id="KW-0697">Rotamase</keyword>
<dbReference type="InterPro" id="IPR001179">
    <property type="entry name" value="PPIase_FKBP_dom"/>
</dbReference>
<dbReference type="PANTHER" id="PTHR12461:SF105">
    <property type="entry name" value="HYPOXIA-INDUCIBLE FACTOR 1-ALPHA INHIBITOR"/>
    <property type="match status" value="1"/>
</dbReference>
<sequence length="623" mass="66232">MASLVGAAGAYCEVRWVEGGLLLKTARLALHPNDDAARVRSFAAEAFGIPLADLRVSGPGGEHVDDDDVCWPRDARGAAVVVAEEAPPDRPRPPRPVVTASGCEVRVRRPPDAGPFARLARGQRAKLHLVGRLVGGGGGVFEATRSLRARAPFEAEVGGGGVIAGLREALELLGLGAVADVRVPAAAAYGDNEVGKDGRTIRKRSPLDFEVHVVEVDGVACAAPGPPPRAALLEAFPPHRPQWIGRYALPGPLPEYVSFCAVAARAGGAARVGVDDVPGGALPLPARAPRPGWDGSRGAGDCGVYRDGFRRGWRAWGWDDLGGGPAGDARVLSKWRAPTLRTDTLRESPVFESSLREYVAYARAVERYDGACDVRKHASCPRCYLNGLPIFNVAPALRGDVDDRPAWLADDSETLMAAWDATVARAVGRPAAPDAADLADRSWSLTKVFVAPPGAITRLHYDNGHAHACAHAWLSMVKGRKLFVCFDPKDAEHLHAIPGDDGVTRNNSDVDPLAPDLDRFPGYERATPLVAVLEEGDTLLAPAGWWHYAVSLTASIMVMRNFWSADTNGTLWLADQRAAFAARVAALRDAQKKGADHARALGLDPASPEAKLLVQAHLDAANK</sequence>
<name>F0YMH2_AURAN</name>
<dbReference type="GeneID" id="20228824"/>
<dbReference type="Proteomes" id="UP000002729">
    <property type="component" value="Unassembled WGS sequence"/>
</dbReference>
<dbReference type="InterPro" id="IPR041667">
    <property type="entry name" value="Cupin_8"/>
</dbReference>
<dbReference type="PANTHER" id="PTHR12461">
    <property type="entry name" value="HYPOXIA-INDUCIBLE FACTOR 1 ALPHA INHIBITOR-RELATED"/>
    <property type="match status" value="1"/>
</dbReference>
<dbReference type="Pfam" id="PF00254">
    <property type="entry name" value="FKBP_C"/>
    <property type="match status" value="1"/>
</dbReference>
<dbReference type="eggNOG" id="KOG2132">
    <property type="taxonomic scope" value="Eukaryota"/>
</dbReference>
<evidence type="ECO:0000313" key="5">
    <source>
        <dbReference type="Proteomes" id="UP000002729"/>
    </source>
</evidence>
<evidence type="ECO:0000313" key="4">
    <source>
        <dbReference type="EMBL" id="EGB03676.1"/>
    </source>
</evidence>
<dbReference type="GO" id="GO:0003755">
    <property type="term" value="F:peptidyl-prolyl cis-trans isomerase activity"/>
    <property type="evidence" value="ECO:0007669"/>
    <property type="project" value="UniProtKB-KW"/>
</dbReference>
<protein>
    <recommendedName>
        <fullName evidence="1">peptidylprolyl isomerase</fullName>
        <ecNumber evidence="1">5.2.1.8</ecNumber>
    </recommendedName>
</protein>
<dbReference type="SMART" id="SM00558">
    <property type="entry name" value="JmjC"/>
    <property type="match status" value="1"/>
</dbReference>
<dbReference type="EMBL" id="GL833164">
    <property type="protein sequence ID" value="EGB03676.1"/>
    <property type="molecule type" value="Genomic_DNA"/>
</dbReference>
<dbReference type="SUPFAM" id="SSF54534">
    <property type="entry name" value="FKBP-like"/>
    <property type="match status" value="1"/>
</dbReference>
<dbReference type="PROSITE" id="PS51184">
    <property type="entry name" value="JMJC"/>
    <property type="match status" value="1"/>
</dbReference>
<keyword evidence="5" id="KW-1185">Reference proteome</keyword>
<dbReference type="EC" id="5.2.1.8" evidence="1"/>
<organism evidence="5">
    <name type="scientific">Aureococcus anophagefferens</name>
    <name type="common">Harmful bloom alga</name>
    <dbReference type="NCBI Taxonomy" id="44056"/>
    <lineage>
        <taxon>Eukaryota</taxon>
        <taxon>Sar</taxon>
        <taxon>Stramenopiles</taxon>
        <taxon>Ochrophyta</taxon>
        <taxon>Pelagophyceae</taxon>
        <taxon>Pelagomonadales</taxon>
        <taxon>Pelagomonadaceae</taxon>
        <taxon>Aureococcus</taxon>
    </lineage>
</organism>
<dbReference type="InterPro" id="IPR046357">
    <property type="entry name" value="PPIase_dom_sf"/>
</dbReference>
<feature type="domain" description="PPIase FKBP-type" evidence="2">
    <location>
        <begin position="122"/>
        <end position="217"/>
    </location>
</feature>
<dbReference type="Gene3D" id="3.10.50.40">
    <property type="match status" value="1"/>
</dbReference>
<keyword evidence="1" id="KW-0413">Isomerase</keyword>
<reference evidence="4 5" key="1">
    <citation type="journal article" date="2011" name="Proc. Natl. Acad. Sci. U.S.A.">
        <title>Niche of harmful alga Aureococcus anophagefferens revealed through ecogenomics.</title>
        <authorList>
            <person name="Gobler C.J."/>
            <person name="Berry D.L."/>
            <person name="Dyhrman S.T."/>
            <person name="Wilhelm S.W."/>
            <person name="Salamov A."/>
            <person name="Lobanov A.V."/>
            <person name="Zhang Y."/>
            <person name="Collier J.L."/>
            <person name="Wurch L.L."/>
            <person name="Kustka A.B."/>
            <person name="Dill B.D."/>
            <person name="Shah M."/>
            <person name="VerBerkmoes N.C."/>
            <person name="Kuo A."/>
            <person name="Terry A."/>
            <person name="Pangilinan J."/>
            <person name="Lindquist E.A."/>
            <person name="Lucas S."/>
            <person name="Paulsen I.T."/>
            <person name="Hattenrath-Lehmann T.K."/>
            <person name="Talmage S.C."/>
            <person name="Walker E.A."/>
            <person name="Koch F."/>
            <person name="Burson A.M."/>
            <person name="Marcoval M.A."/>
            <person name="Tang Y.Z."/>
            <person name="Lecleir G.R."/>
            <person name="Coyne K.J."/>
            <person name="Berg G.M."/>
            <person name="Bertrand E.M."/>
            <person name="Saito M.A."/>
            <person name="Gladyshev V.N."/>
            <person name="Grigoriev I.V."/>
        </authorList>
    </citation>
    <scope>NUCLEOTIDE SEQUENCE [LARGE SCALE GENOMIC DNA]</scope>
    <source>
        <strain evidence="5">CCMP 1984</strain>
    </source>
</reference>
<dbReference type="InParanoid" id="F0YMH2"/>
<dbReference type="RefSeq" id="XP_009041605.1">
    <property type="nucleotide sequence ID" value="XM_009043357.1"/>
</dbReference>
<dbReference type="InterPro" id="IPR003347">
    <property type="entry name" value="JmjC_dom"/>
</dbReference>
<dbReference type="SUPFAM" id="SSF51197">
    <property type="entry name" value="Clavaminate synthase-like"/>
    <property type="match status" value="1"/>
</dbReference>
<dbReference type="InterPro" id="IPR014710">
    <property type="entry name" value="RmlC-like_jellyroll"/>
</dbReference>
<dbReference type="Pfam" id="PF13621">
    <property type="entry name" value="Cupin_8"/>
    <property type="match status" value="1"/>
</dbReference>
<dbReference type="Gene3D" id="2.60.120.10">
    <property type="entry name" value="Jelly Rolls"/>
    <property type="match status" value="1"/>
</dbReference>
<accession>F0YMH2</accession>
<dbReference type="PROSITE" id="PS50059">
    <property type="entry name" value="FKBP_PPIASE"/>
    <property type="match status" value="1"/>
</dbReference>
<dbReference type="AlphaFoldDB" id="F0YMH2"/>
<evidence type="ECO:0000259" key="2">
    <source>
        <dbReference type="PROSITE" id="PS50059"/>
    </source>
</evidence>
<dbReference type="KEGG" id="aaf:AURANDRAFT_72681"/>
<evidence type="ECO:0000259" key="3">
    <source>
        <dbReference type="PROSITE" id="PS51184"/>
    </source>
</evidence>